<dbReference type="EMBL" id="BMIG01000017">
    <property type="protein sequence ID" value="GGB11433.1"/>
    <property type="molecule type" value="Genomic_DNA"/>
</dbReference>
<keyword evidence="1" id="KW-0378">Hydrolase</keyword>
<organism evidence="2 3">
    <name type="scientific">Polaromonas eurypsychrophila</name>
    <dbReference type="NCBI Taxonomy" id="1614635"/>
    <lineage>
        <taxon>Bacteria</taxon>
        <taxon>Pseudomonadati</taxon>
        <taxon>Pseudomonadota</taxon>
        <taxon>Betaproteobacteria</taxon>
        <taxon>Burkholderiales</taxon>
        <taxon>Comamonadaceae</taxon>
        <taxon>Polaromonas</taxon>
    </lineage>
</organism>
<keyword evidence="1" id="KW-0540">Nuclease</keyword>
<dbReference type="SUPFAM" id="SSF50118">
    <property type="entry name" value="Cell growth inhibitor/plasmid maintenance toxic component"/>
    <property type="match status" value="1"/>
</dbReference>
<dbReference type="InterPro" id="IPR011067">
    <property type="entry name" value="Plasmid_toxin/cell-grow_inhib"/>
</dbReference>
<dbReference type="PANTHER" id="PTHR33988">
    <property type="entry name" value="ENDORIBONUCLEASE MAZF-RELATED"/>
    <property type="match status" value="1"/>
</dbReference>
<dbReference type="Proteomes" id="UP000620596">
    <property type="component" value="Unassembled WGS sequence"/>
</dbReference>
<accession>A0A916SQM5</accession>
<sequence>MLKLKRGQVWEVDFEPQSHKEEPGELSRPALVIQTNVLNSAWHATTIVIPGTTNTYRDAQGDGYPLRVALGKLGKMQEETDLLIDQIRTISNRRVMGDKPITELPRTHIKRVEEALRILVGE</sequence>
<dbReference type="GO" id="GO:0016075">
    <property type="term" value="P:rRNA catabolic process"/>
    <property type="evidence" value="ECO:0007669"/>
    <property type="project" value="TreeGrafter"/>
</dbReference>
<reference evidence="2" key="1">
    <citation type="journal article" date="2014" name="Int. J. Syst. Evol. Microbiol.">
        <title>Complete genome sequence of Corynebacterium casei LMG S-19264T (=DSM 44701T), isolated from a smear-ripened cheese.</title>
        <authorList>
            <consortium name="US DOE Joint Genome Institute (JGI-PGF)"/>
            <person name="Walter F."/>
            <person name="Albersmeier A."/>
            <person name="Kalinowski J."/>
            <person name="Ruckert C."/>
        </authorList>
    </citation>
    <scope>NUCLEOTIDE SEQUENCE</scope>
    <source>
        <strain evidence="2">CGMCC 1.15322</strain>
    </source>
</reference>
<protein>
    <recommendedName>
        <fullName evidence="1">mRNA interferase</fullName>
        <ecNumber evidence="1">3.1.-.-</ecNumber>
    </recommendedName>
</protein>
<evidence type="ECO:0000313" key="3">
    <source>
        <dbReference type="Proteomes" id="UP000620596"/>
    </source>
</evidence>
<dbReference type="GO" id="GO:0003677">
    <property type="term" value="F:DNA binding"/>
    <property type="evidence" value="ECO:0007669"/>
    <property type="project" value="InterPro"/>
</dbReference>
<comment type="caution">
    <text evidence="2">The sequence shown here is derived from an EMBL/GenBank/DDBJ whole genome shotgun (WGS) entry which is preliminary data.</text>
</comment>
<comment type="similarity">
    <text evidence="1">Belongs to the PemK/MazF family.</text>
</comment>
<keyword evidence="3" id="KW-1185">Reference proteome</keyword>
<name>A0A916SQM5_9BURK</name>
<gene>
    <name evidence="2" type="ORF">GCM10011496_35450</name>
</gene>
<dbReference type="GO" id="GO:0016787">
    <property type="term" value="F:hydrolase activity"/>
    <property type="evidence" value="ECO:0007669"/>
    <property type="project" value="UniProtKB-KW"/>
</dbReference>
<dbReference type="GO" id="GO:0006402">
    <property type="term" value="P:mRNA catabolic process"/>
    <property type="evidence" value="ECO:0007669"/>
    <property type="project" value="TreeGrafter"/>
</dbReference>
<keyword evidence="1" id="KW-0255">Endonuclease</keyword>
<dbReference type="InterPro" id="IPR003477">
    <property type="entry name" value="PemK-like"/>
</dbReference>
<dbReference type="EC" id="3.1.-.-" evidence="1"/>
<comment type="function">
    <text evidence="1">Toxic component of a type II toxin-antitoxin (TA) system.</text>
</comment>
<reference evidence="2" key="2">
    <citation type="submission" date="2020-09" db="EMBL/GenBank/DDBJ databases">
        <authorList>
            <person name="Sun Q."/>
            <person name="Zhou Y."/>
        </authorList>
    </citation>
    <scope>NUCLEOTIDE SEQUENCE</scope>
    <source>
        <strain evidence="2">CGMCC 1.15322</strain>
    </source>
</reference>
<dbReference type="PIRSF" id="PIRSF033490">
    <property type="entry name" value="MazF"/>
    <property type="match status" value="1"/>
</dbReference>
<dbReference type="Gene3D" id="2.30.30.110">
    <property type="match status" value="1"/>
</dbReference>
<evidence type="ECO:0000256" key="1">
    <source>
        <dbReference type="PIRNR" id="PIRNR033490"/>
    </source>
</evidence>
<dbReference type="AlphaFoldDB" id="A0A916SQM5"/>
<dbReference type="Pfam" id="PF02452">
    <property type="entry name" value="PemK_toxin"/>
    <property type="match status" value="1"/>
</dbReference>
<dbReference type="PANTHER" id="PTHR33988:SF2">
    <property type="entry name" value="ENDORIBONUCLEASE MAZF"/>
    <property type="match status" value="1"/>
</dbReference>
<proteinExistence type="inferred from homology"/>
<evidence type="ECO:0000313" key="2">
    <source>
        <dbReference type="EMBL" id="GGB11433.1"/>
    </source>
</evidence>
<dbReference type="GO" id="GO:0004521">
    <property type="term" value="F:RNA endonuclease activity"/>
    <property type="evidence" value="ECO:0007669"/>
    <property type="project" value="TreeGrafter"/>
</dbReference>